<dbReference type="InterPro" id="IPR016181">
    <property type="entry name" value="Acyl_CoA_acyltransferase"/>
</dbReference>
<evidence type="ECO:0000313" key="4">
    <source>
        <dbReference type="Proteomes" id="UP000275663"/>
    </source>
</evidence>
<gene>
    <name evidence="3" type="ORF">EJN92_16875</name>
</gene>
<dbReference type="KEGG" id="upv:EJN92_16875"/>
<accession>A0A3Q9BST2</accession>
<proteinExistence type="predicted"/>
<dbReference type="SUPFAM" id="SSF55729">
    <property type="entry name" value="Acyl-CoA N-acyltransferases (Nat)"/>
    <property type="match status" value="1"/>
</dbReference>
<sequence>MISIEPASHTHKDALIALILQIQRQEFGLASSLADLPDLADIAHYYRSAGGDFWVALCGDEVVGTLGLRCIGQQQGALRKLYVKASYRGAQHGIATLLMARLLTAAHAAQIHTLYLATTEKFAAACRYYEKTGFSQVTLESLPAAFPRIPQETRFYTRKID</sequence>
<dbReference type="PANTHER" id="PTHR13947:SF37">
    <property type="entry name" value="LD18367P"/>
    <property type="match status" value="1"/>
</dbReference>
<dbReference type="RefSeq" id="WP_126128883.1">
    <property type="nucleotide sequence ID" value="NZ_CP034464.1"/>
</dbReference>
<name>A0A3Q9BST2_9BURK</name>
<feature type="domain" description="N-acetyltransferase" evidence="2">
    <location>
        <begin position="2"/>
        <end position="161"/>
    </location>
</feature>
<evidence type="ECO:0000256" key="1">
    <source>
        <dbReference type="ARBA" id="ARBA00022679"/>
    </source>
</evidence>
<dbReference type="OrthoDB" id="9789603at2"/>
<dbReference type="EMBL" id="CP034464">
    <property type="protein sequence ID" value="AZP13511.1"/>
    <property type="molecule type" value="Genomic_DNA"/>
</dbReference>
<organism evidence="3 4">
    <name type="scientific">Undibacterium parvum</name>
    <dbReference type="NCBI Taxonomy" id="401471"/>
    <lineage>
        <taxon>Bacteria</taxon>
        <taxon>Pseudomonadati</taxon>
        <taxon>Pseudomonadota</taxon>
        <taxon>Betaproteobacteria</taxon>
        <taxon>Burkholderiales</taxon>
        <taxon>Oxalobacteraceae</taxon>
        <taxon>Undibacterium</taxon>
    </lineage>
</organism>
<evidence type="ECO:0000313" key="3">
    <source>
        <dbReference type="EMBL" id="AZP13511.1"/>
    </source>
</evidence>
<keyword evidence="4" id="KW-1185">Reference proteome</keyword>
<dbReference type="Gene3D" id="3.40.630.30">
    <property type="match status" value="1"/>
</dbReference>
<dbReference type="Proteomes" id="UP000275663">
    <property type="component" value="Chromosome"/>
</dbReference>
<dbReference type="Pfam" id="PF00583">
    <property type="entry name" value="Acetyltransf_1"/>
    <property type="match status" value="1"/>
</dbReference>
<dbReference type="InterPro" id="IPR000182">
    <property type="entry name" value="GNAT_dom"/>
</dbReference>
<reference evidence="3 4" key="1">
    <citation type="journal article" date="2011" name="Int. J. Syst. Evol. Microbiol.">
        <title>Description of Undibacterium oligocarboniphilum sp. nov., isolated from purified water, and Undibacterium pigrum strain CCUG 49012 as the type strain of Undibacterium parvum sp. nov., and emended descriptions of the genus Undibacterium and the species Undibacterium pigrum.</title>
        <authorList>
            <person name="Eder W."/>
            <person name="Wanner G."/>
            <person name="Ludwig W."/>
            <person name="Busse H.J."/>
            <person name="Ziemke-Kageler F."/>
            <person name="Lang E."/>
        </authorList>
    </citation>
    <scope>NUCLEOTIDE SEQUENCE [LARGE SCALE GENOMIC DNA]</scope>
    <source>
        <strain evidence="3 4">DSM 23061</strain>
    </source>
</reference>
<dbReference type="InterPro" id="IPR050769">
    <property type="entry name" value="NAT_camello-type"/>
</dbReference>
<keyword evidence="1 3" id="KW-0808">Transferase</keyword>
<dbReference type="AlphaFoldDB" id="A0A3Q9BST2"/>
<dbReference type="CDD" id="cd04301">
    <property type="entry name" value="NAT_SF"/>
    <property type="match status" value="1"/>
</dbReference>
<dbReference type="PROSITE" id="PS51186">
    <property type="entry name" value="GNAT"/>
    <property type="match status" value="1"/>
</dbReference>
<dbReference type="GO" id="GO:0008080">
    <property type="term" value="F:N-acetyltransferase activity"/>
    <property type="evidence" value="ECO:0007669"/>
    <property type="project" value="InterPro"/>
</dbReference>
<dbReference type="PANTHER" id="PTHR13947">
    <property type="entry name" value="GNAT FAMILY N-ACETYLTRANSFERASE"/>
    <property type="match status" value="1"/>
</dbReference>
<evidence type="ECO:0000259" key="2">
    <source>
        <dbReference type="PROSITE" id="PS51186"/>
    </source>
</evidence>
<protein>
    <submittedName>
        <fullName evidence="3">N-acetyltransferase</fullName>
    </submittedName>
</protein>